<dbReference type="InterPro" id="IPR010640">
    <property type="entry name" value="Low_temperature_requirement_A"/>
</dbReference>
<feature type="transmembrane region" description="Helical" evidence="1">
    <location>
        <begin position="296"/>
        <end position="316"/>
    </location>
</feature>
<feature type="transmembrane region" description="Helical" evidence="1">
    <location>
        <begin position="328"/>
        <end position="348"/>
    </location>
</feature>
<dbReference type="Proteomes" id="UP000199013">
    <property type="component" value="Unassembled WGS sequence"/>
</dbReference>
<dbReference type="AlphaFoldDB" id="A0A1C3PBA5"/>
<feature type="transmembrane region" description="Helical" evidence="1">
    <location>
        <begin position="224"/>
        <end position="245"/>
    </location>
</feature>
<evidence type="ECO:0000313" key="2">
    <source>
        <dbReference type="EMBL" id="SBW27115.1"/>
    </source>
</evidence>
<dbReference type="Pfam" id="PF06772">
    <property type="entry name" value="LtrA"/>
    <property type="match status" value="1"/>
</dbReference>
<dbReference type="PANTHER" id="PTHR36840">
    <property type="entry name" value="BLL5714 PROTEIN"/>
    <property type="match status" value="1"/>
</dbReference>
<name>A0A1C3PBA5_9ACTN</name>
<keyword evidence="1" id="KW-0472">Membrane</keyword>
<sequence>MHDRTDITYNQDVSNRAAGSWLRPMVARSGTEPHRAATPLELLFDLCFVVAVALAGMSLHHAVSEDHIGDGTVSYLLVFFAIWWAWMNFTWFASAYDTDDVPYRVATLVQMAGVLVVAAGVPRAFDDRDFVVVTLGYGIIRLALAGLWLRAAHSDDAGRTTALRFAVGITTCWAGWIVLLVLSESVYLLGFLLMVAAELSVPVWAERAHATTWHPRHIAERYGLFTIIVLGETILAATAAVQAGLDAEHAYAASDGLTALAVSALFVVFSMWWLYFDHPAHRFLSGTNRNAFLWGYGHYLIFSSAAAVGAGLAVAVDYATHRAHIGSGIAGGAVTVPVAVYLLSVWLLHVRPHRRGTRYDAGFPVTAGAVLAATATPWPFALPLTAVATTALVVACHISPQWINHYEQQQPGRG</sequence>
<dbReference type="EMBL" id="FLUV01002171">
    <property type="protein sequence ID" value="SBW27115.1"/>
    <property type="molecule type" value="Genomic_DNA"/>
</dbReference>
<reference evidence="3" key="1">
    <citation type="submission" date="2016-02" db="EMBL/GenBank/DDBJ databases">
        <authorList>
            <person name="Wibberg D."/>
        </authorList>
    </citation>
    <scope>NUCLEOTIDE SEQUENCE [LARGE SCALE GENOMIC DNA]</scope>
</reference>
<feature type="transmembrane region" description="Helical" evidence="1">
    <location>
        <begin position="257"/>
        <end position="276"/>
    </location>
</feature>
<evidence type="ECO:0000256" key="1">
    <source>
        <dbReference type="SAM" id="Phobius"/>
    </source>
</evidence>
<feature type="transmembrane region" description="Helical" evidence="1">
    <location>
        <begin position="75"/>
        <end position="93"/>
    </location>
</feature>
<feature type="transmembrane region" description="Helical" evidence="1">
    <location>
        <begin position="130"/>
        <end position="149"/>
    </location>
</feature>
<proteinExistence type="predicted"/>
<keyword evidence="1" id="KW-1133">Transmembrane helix</keyword>
<keyword evidence="1" id="KW-0812">Transmembrane</keyword>
<evidence type="ECO:0000313" key="3">
    <source>
        <dbReference type="Proteomes" id="UP000199013"/>
    </source>
</evidence>
<accession>A0A1C3PBA5</accession>
<feature type="transmembrane region" description="Helical" evidence="1">
    <location>
        <begin position="185"/>
        <end position="204"/>
    </location>
</feature>
<dbReference type="PANTHER" id="PTHR36840:SF1">
    <property type="entry name" value="BLL5714 PROTEIN"/>
    <property type="match status" value="1"/>
</dbReference>
<keyword evidence="3" id="KW-1185">Reference proteome</keyword>
<feature type="transmembrane region" description="Helical" evidence="1">
    <location>
        <begin position="161"/>
        <end position="179"/>
    </location>
</feature>
<feature type="transmembrane region" description="Helical" evidence="1">
    <location>
        <begin position="42"/>
        <end position="63"/>
    </location>
</feature>
<feature type="transmembrane region" description="Helical" evidence="1">
    <location>
        <begin position="105"/>
        <end position="124"/>
    </location>
</feature>
<evidence type="ECO:0008006" key="4">
    <source>
        <dbReference type="Google" id="ProtNLM"/>
    </source>
</evidence>
<gene>
    <name evidence="2" type="ORF">FDG2_5178</name>
</gene>
<organism evidence="2 3">
    <name type="scientific">Candidatus Protofrankia californiensis</name>
    <dbReference type="NCBI Taxonomy" id="1839754"/>
    <lineage>
        <taxon>Bacteria</taxon>
        <taxon>Bacillati</taxon>
        <taxon>Actinomycetota</taxon>
        <taxon>Actinomycetes</taxon>
        <taxon>Frankiales</taxon>
        <taxon>Frankiaceae</taxon>
        <taxon>Protofrankia</taxon>
    </lineage>
</organism>
<protein>
    <recommendedName>
        <fullName evidence="4">Low temperature requirement A</fullName>
    </recommendedName>
</protein>